<protein>
    <submittedName>
        <fullName evidence="2">Uncharacterized protein</fullName>
    </submittedName>
</protein>
<comment type="caution">
    <text evidence="2">The sequence shown here is derived from an EMBL/GenBank/DDBJ whole genome shotgun (WGS) entry which is preliminary data.</text>
</comment>
<evidence type="ECO:0000313" key="2">
    <source>
        <dbReference type="EMBL" id="GAE00090.1"/>
    </source>
</evidence>
<gene>
    <name evidence="2" type="ORF">PVAR5_8825</name>
</gene>
<dbReference type="InParanoid" id="V5FPV2"/>
<organism evidence="2 3">
    <name type="scientific">Byssochlamys spectabilis (strain No. 5 / NBRC 109023)</name>
    <name type="common">Paecilomyces variotii</name>
    <dbReference type="NCBI Taxonomy" id="1356009"/>
    <lineage>
        <taxon>Eukaryota</taxon>
        <taxon>Fungi</taxon>
        <taxon>Dikarya</taxon>
        <taxon>Ascomycota</taxon>
        <taxon>Pezizomycotina</taxon>
        <taxon>Eurotiomycetes</taxon>
        <taxon>Eurotiomycetidae</taxon>
        <taxon>Eurotiales</taxon>
        <taxon>Thermoascaceae</taxon>
        <taxon>Paecilomyces</taxon>
    </lineage>
</organism>
<proteinExistence type="predicted"/>
<name>V5FPV2_BYSSN</name>
<feature type="compositionally biased region" description="Basic and acidic residues" evidence="1">
    <location>
        <begin position="28"/>
        <end position="57"/>
    </location>
</feature>
<keyword evidence="3" id="KW-1185">Reference proteome</keyword>
<accession>V5FPV2</accession>
<feature type="region of interest" description="Disordered" evidence="1">
    <location>
        <begin position="102"/>
        <end position="124"/>
    </location>
</feature>
<feature type="region of interest" description="Disordered" evidence="1">
    <location>
        <begin position="1"/>
        <end position="82"/>
    </location>
</feature>
<dbReference type="Proteomes" id="UP000018001">
    <property type="component" value="Unassembled WGS sequence"/>
</dbReference>
<dbReference type="EMBL" id="BAUL01000354">
    <property type="protein sequence ID" value="GAE00090.1"/>
    <property type="molecule type" value="Genomic_DNA"/>
</dbReference>
<evidence type="ECO:0000313" key="3">
    <source>
        <dbReference type="Proteomes" id="UP000018001"/>
    </source>
</evidence>
<evidence type="ECO:0000256" key="1">
    <source>
        <dbReference type="SAM" id="MobiDB-lite"/>
    </source>
</evidence>
<dbReference type="HOGENOM" id="CLU_1586250_0_0_1"/>
<dbReference type="AlphaFoldDB" id="V5FPV2"/>
<sequence>MFGTASRGRNGLRGPTGILLGRGGQRGCELRVKPTEDRVKGESETGERPRPWEERRPTAQGTGKARPKRQGTTSSRRGFALVDRSSSRCTGWETSEACASRRRAASQSRRLPDPNVECVPRGNGKMRDVDVDGCGCGLVVDAHASQCAARSRWATVRVDAAAGETKER</sequence>
<reference evidence="3" key="1">
    <citation type="journal article" date="2014" name="Genome Announc.">
        <title>Draft genome sequence of the formaldehyde-resistant fungus Byssochlamys spectabilis No. 5 (anamorph Paecilomyces variotii No. 5) (NBRC109023).</title>
        <authorList>
            <person name="Oka T."/>
            <person name="Ekino K."/>
            <person name="Fukuda K."/>
            <person name="Nomura Y."/>
        </authorList>
    </citation>
    <scope>NUCLEOTIDE SEQUENCE [LARGE SCALE GENOMIC DNA]</scope>
    <source>
        <strain evidence="3">No. 5 / NBRC 109023</strain>
    </source>
</reference>